<evidence type="ECO:0000313" key="3">
    <source>
        <dbReference type="Proteomes" id="UP001331761"/>
    </source>
</evidence>
<organism evidence="2 3">
    <name type="scientific">Trichostrongylus colubriformis</name>
    <name type="common">Black scour worm</name>
    <dbReference type="NCBI Taxonomy" id="6319"/>
    <lineage>
        <taxon>Eukaryota</taxon>
        <taxon>Metazoa</taxon>
        <taxon>Ecdysozoa</taxon>
        <taxon>Nematoda</taxon>
        <taxon>Chromadorea</taxon>
        <taxon>Rhabditida</taxon>
        <taxon>Rhabditina</taxon>
        <taxon>Rhabditomorpha</taxon>
        <taxon>Strongyloidea</taxon>
        <taxon>Trichostrongylidae</taxon>
        <taxon>Trichostrongylus</taxon>
    </lineage>
</organism>
<dbReference type="Proteomes" id="UP001331761">
    <property type="component" value="Unassembled WGS sequence"/>
</dbReference>
<accession>A0AAN8F407</accession>
<proteinExistence type="predicted"/>
<feature type="non-terminal residue" evidence="2">
    <location>
        <position position="1"/>
    </location>
</feature>
<keyword evidence="1" id="KW-0472">Membrane</keyword>
<dbReference type="EMBL" id="WIXE01017280">
    <property type="protein sequence ID" value="KAK5971872.1"/>
    <property type="molecule type" value="Genomic_DNA"/>
</dbReference>
<dbReference type="PANTHER" id="PTHR46955">
    <property type="entry name" value="PROTEIN CBG01349-RELATED"/>
    <property type="match status" value="1"/>
</dbReference>
<evidence type="ECO:0000313" key="2">
    <source>
        <dbReference type="EMBL" id="KAK5971872.1"/>
    </source>
</evidence>
<protein>
    <submittedName>
        <fullName evidence="2">Uncharacterized protein</fullName>
    </submittedName>
</protein>
<name>A0AAN8F407_TRICO</name>
<sequence>QAHRTSSGILLTSLMFVTIPSVGVGCVEMIGYSIFRAIGPFYSVGLLCAGAANSIVYVVLNRDMRDLAKQCLCRSTEQQAQAGRPSPGSTRIITVAVTTSQTQKKF</sequence>
<evidence type="ECO:0000256" key="1">
    <source>
        <dbReference type="SAM" id="Phobius"/>
    </source>
</evidence>
<keyword evidence="1" id="KW-1133">Transmembrane helix</keyword>
<reference evidence="2 3" key="1">
    <citation type="submission" date="2019-10" db="EMBL/GenBank/DDBJ databases">
        <title>Assembly and Annotation for the nematode Trichostrongylus colubriformis.</title>
        <authorList>
            <person name="Martin J."/>
        </authorList>
    </citation>
    <scope>NUCLEOTIDE SEQUENCE [LARGE SCALE GENOMIC DNA]</scope>
    <source>
        <strain evidence="2">G859</strain>
        <tissue evidence="2">Whole worm</tissue>
    </source>
</reference>
<dbReference type="InterPro" id="IPR052322">
    <property type="entry name" value="Mito_rRNA_Mtase_NSUN4"/>
</dbReference>
<comment type="caution">
    <text evidence="2">The sequence shown here is derived from an EMBL/GenBank/DDBJ whole genome shotgun (WGS) entry which is preliminary data.</text>
</comment>
<dbReference type="PANTHER" id="PTHR46955:SF3">
    <property type="entry name" value="G_PROTEIN_RECEP_F1_2 DOMAIN-CONTAINING PROTEIN"/>
    <property type="match status" value="1"/>
</dbReference>
<feature type="transmembrane region" description="Helical" evidence="1">
    <location>
        <begin position="9"/>
        <end position="35"/>
    </location>
</feature>
<dbReference type="AlphaFoldDB" id="A0AAN8F407"/>
<keyword evidence="3" id="KW-1185">Reference proteome</keyword>
<feature type="transmembrane region" description="Helical" evidence="1">
    <location>
        <begin position="41"/>
        <end position="60"/>
    </location>
</feature>
<keyword evidence="1" id="KW-0812">Transmembrane</keyword>
<gene>
    <name evidence="2" type="ORF">GCK32_015251</name>
</gene>